<dbReference type="InterPro" id="IPR036635">
    <property type="entry name" value="MurB_C_sf"/>
</dbReference>
<evidence type="ECO:0000256" key="12">
    <source>
        <dbReference type="ARBA" id="ARBA00022857"/>
    </source>
</evidence>
<evidence type="ECO:0000256" key="8">
    <source>
        <dbReference type="ARBA" id="ARBA00022490"/>
    </source>
</evidence>
<organism evidence="22 23">
    <name type="scientific">Pseudomonas lundensis</name>
    <dbReference type="NCBI Taxonomy" id="86185"/>
    <lineage>
        <taxon>Bacteria</taxon>
        <taxon>Pseudomonadati</taxon>
        <taxon>Pseudomonadota</taxon>
        <taxon>Gammaproteobacteria</taxon>
        <taxon>Pseudomonadales</taxon>
        <taxon>Pseudomonadaceae</taxon>
        <taxon>Pseudomonas</taxon>
    </lineage>
</organism>
<dbReference type="InterPro" id="IPR006094">
    <property type="entry name" value="Oxid_FAD_bind_N"/>
</dbReference>
<dbReference type="InterPro" id="IPR016166">
    <property type="entry name" value="FAD-bd_PCMH"/>
</dbReference>
<dbReference type="InterPro" id="IPR016169">
    <property type="entry name" value="FAD-bd_PCMH_sub2"/>
</dbReference>
<dbReference type="EC" id="1.3.1.98" evidence="6 20"/>
<keyword evidence="12 20" id="KW-0521">NADP</keyword>
<evidence type="ECO:0000256" key="16">
    <source>
        <dbReference type="ARBA" id="ARBA00023306"/>
    </source>
</evidence>
<evidence type="ECO:0000256" key="18">
    <source>
        <dbReference type="ARBA" id="ARBA00031026"/>
    </source>
</evidence>
<feature type="active site" description="Proton donor" evidence="20">
    <location>
        <position position="239"/>
    </location>
</feature>
<evidence type="ECO:0000256" key="17">
    <source>
        <dbReference type="ARBA" id="ARBA00023316"/>
    </source>
</evidence>
<dbReference type="GO" id="GO:0005829">
    <property type="term" value="C:cytosol"/>
    <property type="evidence" value="ECO:0007669"/>
    <property type="project" value="TreeGrafter"/>
</dbReference>
<comment type="subcellular location">
    <subcellularLocation>
        <location evidence="3 20">Cytoplasm</location>
    </subcellularLocation>
</comment>
<gene>
    <name evidence="20 22" type="primary">murB</name>
    <name evidence="22" type="ORF">PLUA15_470029</name>
</gene>
<protein>
    <recommendedName>
        <fullName evidence="7 20">UDP-N-acetylenolpyruvoylglucosamine reductase</fullName>
        <ecNumber evidence="6 20">1.3.1.98</ecNumber>
    </recommendedName>
    <alternativeName>
        <fullName evidence="18 20">UDP-N-acetylmuramate dehydrogenase</fullName>
    </alternativeName>
</protein>
<dbReference type="HAMAP" id="MF_00037">
    <property type="entry name" value="MurB"/>
    <property type="match status" value="1"/>
</dbReference>
<dbReference type="Pfam" id="PF02873">
    <property type="entry name" value="MurB_C"/>
    <property type="match status" value="1"/>
</dbReference>
<evidence type="ECO:0000256" key="7">
    <source>
        <dbReference type="ARBA" id="ARBA00015188"/>
    </source>
</evidence>
<keyword evidence="17 20" id="KW-0961">Cell wall biogenesis/degradation</keyword>
<evidence type="ECO:0000259" key="21">
    <source>
        <dbReference type="PROSITE" id="PS51387"/>
    </source>
</evidence>
<keyword evidence="9 20" id="KW-0132">Cell division</keyword>
<keyword evidence="14 20" id="KW-0573">Peptidoglycan synthesis</keyword>
<keyword evidence="8 20" id="KW-0963">Cytoplasm</keyword>
<dbReference type="Gene3D" id="3.30.43.10">
    <property type="entry name" value="Uridine Diphospho-n-acetylenolpyruvylglucosamine Reductase, domain 2"/>
    <property type="match status" value="1"/>
</dbReference>
<evidence type="ECO:0000256" key="20">
    <source>
        <dbReference type="HAMAP-Rule" id="MF_00037"/>
    </source>
</evidence>
<dbReference type="GO" id="GO:0071949">
    <property type="term" value="F:FAD binding"/>
    <property type="evidence" value="ECO:0007669"/>
    <property type="project" value="InterPro"/>
</dbReference>
<dbReference type="GO" id="GO:0008762">
    <property type="term" value="F:UDP-N-acetylmuramate dehydrogenase activity"/>
    <property type="evidence" value="ECO:0007669"/>
    <property type="project" value="UniProtKB-UniRule"/>
</dbReference>
<dbReference type="NCBIfam" id="NF010478">
    <property type="entry name" value="PRK13903.1"/>
    <property type="match status" value="1"/>
</dbReference>
<evidence type="ECO:0000256" key="5">
    <source>
        <dbReference type="ARBA" id="ARBA00010485"/>
    </source>
</evidence>
<comment type="pathway">
    <text evidence="4 20">Cell wall biogenesis; peptidoglycan biosynthesis.</text>
</comment>
<keyword evidence="13 20" id="KW-0133">Cell shape</keyword>
<reference evidence="22 23" key="1">
    <citation type="submission" date="2017-08" db="EMBL/GenBank/DDBJ databases">
        <authorList>
            <person name="Chaillou S."/>
        </authorList>
    </citation>
    <scope>NUCLEOTIDE SEQUENCE [LARGE SCALE GENOMIC DNA]</scope>
    <source>
        <strain evidence="22 23">MFPA15A1205</strain>
    </source>
</reference>
<feature type="active site" evidence="20">
    <location>
        <position position="335"/>
    </location>
</feature>
<dbReference type="SUPFAM" id="SSF56176">
    <property type="entry name" value="FAD-binding/transporter-associated domain-like"/>
    <property type="match status" value="1"/>
</dbReference>
<keyword evidence="16 20" id="KW-0131">Cell cycle</keyword>
<keyword evidence="15 20" id="KW-0560">Oxidoreductase</keyword>
<evidence type="ECO:0000256" key="4">
    <source>
        <dbReference type="ARBA" id="ARBA00004752"/>
    </source>
</evidence>
<evidence type="ECO:0000256" key="9">
    <source>
        <dbReference type="ARBA" id="ARBA00022618"/>
    </source>
</evidence>
<dbReference type="InterPro" id="IPR003170">
    <property type="entry name" value="MurB"/>
</dbReference>
<evidence type="ECO:0000256" key="10">
    <source>
        <dbReference type="ARBA" id="ARBA00022630"/>
    </source>
</evidence>
<dbReference type="Gene3D" id="3.30.465.10">
    <property type="match status" value="1"/>
</dbReference>
<evidence type="ECO:0000313" key="22">
    <source>
        <dbReference type="EMBL" id="SOB53898.1"/>
    </source>
</evidence>
<evidence type="ECO:0000256" key="13">
    <source>
        <dbReference type="ARBA" id="ARBA00022960"/>
    </source>
</evidence>
<dbReference type="Pfam" id="PF01565">
    <property type="entry name" value="FAD_binding_4"/>
    <property type="match status" value="1"/>
</dbReference>
<dbReference type="InterPro" id="IPR036318">
    <property type="entry name" value="FAD-bd_PCMH-like_sf"/>
</dbReference>
<comment type="catalytic activity">
    <reaction evidence="19 20">
        <text>UDP-N-acetyl-alpha-D-muramate + NADP(+) = UDP-N-acetyl-3-O-(1-carboxyvinyl)-alpha-D-glucosamine + NADPH + H(+)</text>
        <dbReference type="Rhea" id="RHEA:12248"/>
        <dbReference type="ChEBI" id="CHEBI:15378"/>
        <dbReference type="ChEBI" id="CHEBI:57783"/>
        <dbReference type="ChEBI" id="CHEBI:58349"/>
        <dbReference type="ChEBI" id="CHEBI:68483"/>
        <dbReference type="ChEBI" id="CHEBI:70757"/>
        <dbReference type="EC" id="1.3.1.98"/>
    </reaction>
</comment>
<dbReference type="NCBIfam" id="NF000755">
    <property type="entry name" value="PRK00046.1"/>
    <property type="match status" value="1"/>
</dbReference>
<keyword evidence="10 20" id="KW-0285">Flavoprotein</keyword>
<dbReference type="PANTHER" id="PTHR21071:SF4">
    <property type="entry name" value="UDP-N-ACETYLENOLPYRUVOYLGLUCOSAMINE REDUCTASE"/>
    <property type="match status" value="1"/>
</dbReference>
<evidence type="ECO:0000256" key="11">
    <source>
        <dbReference type="ARBA" id="ARBA00022827"/>
    </source>
</evidence>
<comment type="similarity">
    <text evidence="5 20">Belongs to the MurB family.</text>
</comment>
<dbReference type="GO" id="GO:0009252">
    <property type="term" value="P:peptidoglycan biosynthetic process"/>
    <property type="evidence" value="ECO:0007669"/>
    <property type="project" value="UniProtKB-UniRule"/>
</dbReference>
<dbReference type="AlphaFoldDB" id="A0AAX2HAQ1"/>
<proteinExistence type="inferred from homology"/>
<feature type="domain" description="FAD-binding PCMH-type" evidence="21">
    <location>
        <begin position="18"/>
        <end position="189"/>
    </location>
</feature>
<evidence type="ECO:0000256" key="6">
    <source>
        <dbReference type="ARBA" id="ARBA00012518"/>
    </source>
</evidence>
<dbReference type="GO" id="GO:0051301">
    <property type="term" value="P:cell division"/>
    <property type="evidence" value="ECO:0007669"/>
    <property type="project" value="UniProtKB-KW"/>
</dbReference>
<dbReference type="Gene3D" id="3.90.78.10">
    <property type="entry name" value="UDP-N-acetylenolpyruvoylglucosamine reductase, C-terminal domain"/>
    <property type="match status" value="1"/>
</dbReference>
<evidence type="ECO:0000256" key="19">
    <source>
        <dbReference type="ARBA" id="ARBA00048914"/>
    </source>
</evidence>
<dbReference type="InterPro" id="IPR011601">
    <property type="entry name" value="MurB_C"/>
</dbReference>
<dbReference type="InterPro" id="IPR016167">
    <property type="entry name" value="FAD-bd_PCMH_sub1"/>
</dbReference>
<evidence type="ECO:0000256" key="3">
    <source>
        <dbReference type="ARBA" id="ARBA00004496"/>
    </source>
</evidence>
<dbReference type="GO" id="GO:0008360">
    <property type="term" value="P:regulation of cell shape"/>
    <property type="evidence" value="ECO:0007669"/>
    <property type="project" value="UniProtKB-KW"/>
</dbReference>
<comment type="caution">
    <text evidence="22">The sequence shown here is derived from an EMBL/GenBank/DDBJ whole genome shotgun (WGS) entry which is preliminary data.</text>
</comment>
<dbReference type="Proteomes" id="UP000219564">
    <property type="component" value="Unassembled WGS sequence"/>
</dbReference>
<evidence type="ECO:0000313" key="23">
    <source>
        <dbReference type="Proteomes" id="UP000219564"/>
    </source>
</evidence>
<feature type="active site" evidence="20">
    <location>
        <position position="166"/>
    </location>
</feature>
<dbReference type="RefSeq" id="WP_048376462.1">
    <property type="nucleotide sequence ID" value="NZ_JAAEBS010000012.1"/>
</dbReference>
<sequence length="339" mass="37251">MSLQLQVDASLKPFNSFGVDVRARLFAEAHNDDEVREALQYCAERELPLLVIGGGSNVLLTQDVQALVLRMATRGIRVIEDGGQRVVVEAEAGEVWHAFVLWTLAQGFAGLENLSLIPGTVGAAPMQNIGAYGVEIKDVFAGLTALDRQTGQLRDFTLEECNFGYRDSVFKQHPGRWLILRVRFALSRAARLHLEYGPVRQRLSEQGIHQPTATDVSRAISSIRSEKLPDPAVLGNAGSFFKNPVVSSALAAELKLTHPNLVGYPQADGQVKLAAGWLIETAGWKGFREEDAGVHRLQSLVLVNYGAATGLQLLSLAQRIQEDIARRFNVQLEMEPNLY</sequence>
<dbReference type="PANTHER" id="PTHR21071">
    <property type="entry name" value="UDP-N-ACETYLENOLPYRUVOYLGLUCOSAMINE REDUCTASE"/>
    <property type="match status" value="1"/>
</dbReference>
<evidence type="ECO:0000256" key="2">
    <source>
        <dbReference type="ARBA" id="ARBA00003921"/>
    </source>
</evidence>
<evidence type="ECO:0000256" key="1">
    <source>
        <dbReference type="ARBA" id="ARBA00001974"/>
    </source>
</evidence>
<keyword evidence="11 20" id="KW-0274">FAD</keyword>
<dbReference type="SUPFAM" id="SSF56194">
    <property type="entry name" value="Uridine diphospho-N-Acetylenolpyruvylglucosamine reductase, MurB, C-terminal domain"/>
    <property type="match status" value="1"/>
</dbReference>
<dbReference type="PROSITE" id="PS51387">
    <property type="entry name" value="FAD_PCMH"/>
    <property type="match status" value="1"/>
</dbReference>
<comment type="cofactor">
    <cofactor evidence="1 20">
        <name>FAD</name>
        <dbReference type="ChEBI" id="CHEBI:57692"/>
    </cofactor>
</comment>
<dbReference type="EMBL" id="OBKZ01000042">
    <property type="protein sequence ID" value="SOB53898.1"/>
    <property type="molecule type" value="Genomic_DNA"/>
</dbReference>
<evidence type="ECO:0000256" key="14">
    <source>
        <dbReference type="ARBA" id="ARBA00022984"/>
    </source>
</evidence>
<name>A0AAX2HAQ1_9PSED</name>
<comment type="function">
    <text evidence="2 20">Cell wall formation.</text>
</comment>
<dbReference type="GO" id="GO:0071555">
    <property type="term" value="P:cell wall organization"/>
    <property type="evidence" value="ECO:0007669"/>
    <property type="project" value="UniProtKB-KW"/>
</dbReference>
<dbReference type="NCBIfam" id="TIGR00179">
    <property type="entry name" value="murB"/>
    <property type="match status" value="1"/>
</dbReference>
<accession>A0AAX2HAQ1</accession>
<evidence type="ECO:0000256" key="15">
    <source>
        <dbReference type="ARBA" id="ARBA00023002"/>
    </source>
</evidence>